<protein>
    <submittedName>
        <fullName evidence="8">Uncharacterized protein</fullName>
    </submittedName>
</protein>
<feature type="transmembrane region" description="Helical" evidence="7">
    <location>
        <begin position="47"/>
        <end position="71"/>
    </location>
</feature>
<dbReference type="Proteomes" id="UP000178851">
    <property type="component" value="Unassembled WGS sequence"/>
</dbReference>
<accession>A0A1F7YI67</accession>
<dbReference type="GO" id="GO:0005886">
    <property type="term" value="C:plasma membrane"/>
    <property type="evidence" value="ECO:0007669"/>
    <property type="project" value="UniProtKB-SubCell"/>
</dbReference>
<feature type="transmembrane region" description="Helical" evidence="7">
    <location>
        <begin position="23"/>
        <end position="41"/>
    </location>
</feature>
<dbReference type="PANTHER" id="PTHR30250">
    <property type="entry name" value="PST FAMILY PREDICTED COLANIC ACID TRANSPORTER"/>
    <property type="match status" value="1"/>
</dbReference>
<keyword evidence="6 7" id="KW-0472">Membrane</keyword>
<name>A0A1F7YI67_9BACT</name>
<feature type="transmembrane region" description="Helical" evidence="7">
    <location>
        <begin position="119"/>
        <end position="143"/>
    </location>
</feature>
<feature type="transmembrane region" description="Helical" evidence="7">
    <location>
        <begin position="332"/>
        <end position="353"/>
    </location>
</feature>
<feature type="transmembrane region" description="Helical" evidence="7">
    <location>
        <begin position="152"/>
        <end position="171"/>
    </location>
</feature>
<dbReference type="EMBL" id="MGGI01000009">
    <property type="protein sequence ID" value="OGM27016.1"/>
    <property type="molecule type" value="Genomic_DNA"/>
</dbReference>
<evidence type="ECO:0000256" key="3">
    <source>
        <dbReference type="ARBA" id="ARBA00022475"/>
    </source>
</evidence>
<dbReference type="InterPro" id="IPR050833">
    <property type="entry name" value="Poly_Biosynth_Transport"/>
</dbReference>
<dbReference type="Pfam" id="PF13440">
    <property type="entry name" value="Polysacc_synt_3"/>
    <property type="match status" value="1"/>
</dbReference>
<evidence type="ECO:0000256" key="7">
    <source>
        <dbReference type="SAM" id="Phobius"/>
    </source>
</evidence>
<evidence type="ECO:0000313" key="8">
    <source>
        <dbReference type="EMBL" id="OGM27016.1"/>
    </source>
</evidence>
<comment type="subcellular location">
    <subcellularLocation>
        <location evidence="1">Cell membrane</location>
        <topology evidence="1">Multi-pass membrane protein</topology>
    </subcellularLocation>
</comment>
<reference evidence="8 9" key="1">
    <citation type="journal article" date="2016" name="Nat. Commun.">
        <title>Thousands of microbial genomes shed light on interconnected biogeochemical processes in an aquifer system.</title>
        <authorList>
            <person name="Anantharaman K."/>
            <person name="Brown C.T."/>
            <person name="Hug L.A."/>
            <person name="Sharon I."/>
            <person name="Castelle C.J."/>
            <person name="Probst A.J."/>
            <person name="Thomas B.C."/>
            <person name="Singh A."/>
            <person name="Wilkins M.J."/>
            <person name="Karaoz U."/>
            <person name="Brodie E.L."/>
            <person name="Williams K.H."/>
            <person name="Hubbard S.S."/>
            <person name="Banfield J.F."/>
        </authorList>
    </citation>
    <scope>NUCLEOTIDE SEQUENCE [LARGE SCALE GENOMIC DNA]</scope>
</reference>
<keyword evidence="5 7" id="KW-1133">Transmembrane helix</keyword>
<evidence type="ECO:0000256" key="6">
    <source>
        <dbReference type="ARBA" id="ARBA00023136"/>
    </source>
</evidence>
<dbReference type="PANTHER" id="PTHR30250:SF10">
    <property type="entry name" value="LIPOPOLYSACCHARIDE BIOSYNTHESIS PROTEIN WZXC"/>
    <property type="match status" value="1"/>
</dbReference>
<feature type="transmembrane region" description="Helical" evidence="7">
    <location>
        <begin position="177"/>
        <end position="198"/>
    </location>
</feature>
<evidence type="ECO:0000313" key="9">
    <source>
        <dbReference type="Proteomes" id="UP000178851"/>
    </source>
</evidence>
<evidence type="ECO:0000256" key="5">
    <source>
        <dbReference type="ARBA" id="ARBA00022989"/>
    </source>
</evidence>
<evidence type="ECO:0000256" key="4">
    <source>
        <dbReference type="ARBA" id="ARBA00022692"/>
    </source>
</evidence>
<dbReference type="AlphaFoldDB" id="A0A1F7YI67"/>
<feature type="transmembrane region" description="Helical" evidence="7">
    <location>
        <begin position="83"/>
        <end position="107"/>
    </location>
</feature>
<proteinExistence type="inferred from homology"/>
<evidence type="ECO:0000256" key="2">
    <source>
        <dbReference type="ARBA" id="ARBA00007430"/>
    </source>
</evidence>
<gene>
    <name evidence="8" type="ORF">A2627_02505</name>
</gene>
<keyword evidence="3" id="KW-1003">Cell membrane</keyword>
<comment type="caution">
    <text evidence="8">The sequence shown here is derived from an EMBL/GenBank/DDBJ whole genome shotgun (WGS) entry which is preliminary data.</text>
</comment>
<feature type="transmembrane region" description="Helical" evidence="7">
    <location>
        <begin position="303"/>
        <end position="326"/>
    </location>
</feature>
<feature type="transmembrane region" description="Helical" evidence="7">
    <location>
        <begin position="447"/>
        <end position="465"/>
    </location>
</feature>
<feature type="transmembrane region" description="Helical" evidence="7">
    <location>
        <begin position="418"/>
        <end position="441"/>
    </location>
</feature>
<comment type="similarity">
    <text evidence="2">Belongs to the polysaccharide synthase family.</text>
</comment>
<keyword evidence="4 7" id="KW-0812">Transmembrane</keyword>
<evidence type="ECO:0000256" key="1">
    <source>
        <dbReference type="ARBA" id="ARBA00004651"/>
    </source>
</evidence>
<organism evidence="8 9">
    <name type="scientific">Candidatus Woesebacteria bacterium RIFCSPHIGHO2_01_FULL_39_28</name>
    <dbReference type="NCBI Taxonomy" id="1802496"/>
    <lineage>
        <taxon>Bacteria</taxon>
        <taxon>Candidatus Woeseibacteriota</taxon>
    </lineage>
</organism>
<sequence length="483" mass="54142">MIDDFDIKKKVVSGVLVLATRKFVYQTILSFSNIILARILMPEVFGSFAIISFIILACGLLVNFGLGPALVQKKGVVKPKHLRAIFTTLFISSTILIIIIYFLAPFMDLLYKGQLGEKGIFWLRIFSFSLLLNHLTAISTFLLQRNLNYKKLAIGEISVLFLAQVLTIFFAQRNLGIGSFVLGNLISQAVGFVLFFYLSPWKIGLNFRLSDLKIYLPFGLNYQANSLVNLVNTAIVPGFVGIISGSRAVGLINWAGGVRQAGLAPFEIIDKIMFPAASRIQNQKLLLKVLVEKMLKFSSMFSFPLLATIFALAKPLTVIIYTSSWLLGLTALYLSLIQGIFILLGGVFIDVLLALGRAKDVRNISMFWTALQWILTIPLVFFWNFNGVVLAGLLVSTTFFIPLRKVTKEIDIRIWPNVLPYLFYSILLGLAISIVGRLFLLDSVWKLFASILFAGFAYLIILLIFERKSIFKDAIKVYKLILK</sequence>